<evidence type="ECO:0000313" key="3">
    <source>
        <dbReference type="EMBL" id="GAA4012923.1"/>
    </source>
</evidence>
<dbReference type="EMBL" id="BAAAZX010000021">
    <property type="protein sequence ID" value="GAA4012923.1"/>
    <property type="molecule type" value="Genomic_DNA"/>
</dbReference>
<evidence type="ECO:0000256" key="1">
    <source>
        <dbReference type="SAM" id="SignalP"/>
    </source>
</evidence>
<dbReference type="Pfam" id="PF13407">
    <property type="entry name" value="Peripla_BP_4"/>
    <property type="match status" value="1"/>
</dbReference>
<comment type="caution">
    <text evidence="3">The sequence shown here is derived from an EMBL/GenBank/DDBJ whole genome shotgun (WGS) entry which is preliminary data.</text>
</comment>
<dbReference type="PROSITE" id="PS51257">
    <property type="entry name" value="PROKAR_LIPOPROTEIN"/>
    <property type="match status" value="1"/>
</dbReference>
<dbReference type="InterPro" id="IPR025997">
    <property type="entry name" value="SBP_2_dom"/>
</dbReference>
<dbReference type="InterPro" id="IPR028082">
    <property type="entry name" value="Peripla_BP_I"/>
</dbReference>
<gene>
    <name evidence="3" type="ORF">GCM10022232_63850</name>
</gene>
<feature type="domain" description="Periplasmic binding protein" evidence="2">
    <location>
        <begin position="100"/>
        <end position="340"/>
    </location>
</feature>
<accession>A0ABP7SKL7</accession>
<proteinExistence type="predicted"/>
<dbReference type="SUPFAM" id="SSF53822">
    <property type="entry name" value="Periplasmic binding protein-like I"/>
    <property type="match status" value="1"/>
</dbReference>
<evidence type="ECO:0000313" key="4">
    <source>
        <dbReference type="Proteomes" id="UP001500456"/>
    </source>
</evidence>
<keyword evidence="4" id="KW-1185">Reference proteome</keyword>
<dbReference type="Gene3D" id="3.40.50.2300">
    <property type="match status" value="2"/>
</dbReference>
<name>A0ABP7SKL7_9ACTN</name>
<protein>
    <recommendedName>
        <fullName evidence="2">Periplasmic binding protein domain-containing protein</fullName>
    </recommendedName>
</protein>
<organism evidence="3 4">
    <name type="scientific">Streptomyces plumbiresistens</name>
    <dbReference type="NCBI Taxonomy" id="511811"/>
    <lineage>
        <taxon>Bacteria</taxon>
        <taxon>Bacillati</taxon>
        <taxon>Actinomycetota</taxon>
        <taxon>Actinomycetes</taxon>
        <taxon>Kitasatosporales</taxon>
        <taxon>Streptomycetaceae</taxon>
        <taxon>Streptomyces</taxon>
    </lineage>
</organism>
<dbReference type="Proteomes" id="UP001500456">
    <property type="component" value="Unassembled WGS sequence"/>
</dbReference>
<feature type="signal peptide" evidence="1">
    <location>
        <begin position="1"/>
        <end position="28"/>
    </location>
</feature>
<sequence length="381" mass="39941">MDWRGVMKIPARRVAAACAALMLSIGLAACGNGAGGGGTSASASAAGQPATLQKAKVKVDSYLSNPPLDIKPLSKTPDNALRVASVTCTVGSCYPGEFPKATQALGWTASEQTYDLAKGPADFVAAVRRALQSRPDALAILFVYPPDVIAKEIQQARSQGVKLIDVASALDAPPQGFIACVYCNATLKAYGGLMGTYTAVDAGGPTEVGVVGDKTIDANRISGKATADEIARVSPDTKVHTINVSYAQTPQANTQVVVATLQRNPGIKYLVFESPDLMGGIDQALSAAGLMGRVKVISTGPTSGDQTMQVQEGMPYAWIGAEGPAYWWVTADIMARNAVGDDFNAVPVTALRVITEDNAERDMFAPTDYQNVFKRAWGVEH</sequence>
<keyword evidence="1" id="KW-0732">Signal</keyword>
<evidence type="ECO:0000259" key="2">
    <source>
        <dbReference type="Pfam" id="PF13407"/>
    </source>
</evidence>
<reference evidence="4" key="1">
    <citation type="journal article" date="2019" name="Int. J. Syst. Evol. Microbiol.">
        <title>The Global Catalogue of Microorganisms (GCM) 10K type strain sequencing project: providing services to taxonomists for standard genome sequencing and annotation.</title>
        <authorList>
            <consortium name="The Broad Institute Genomics Platform"/>
            <consortium name="The Broad Institute Genome Sequencing Center for Infectious Disease"/>
            <person name="Wu L."/>
            <person name="Ma J."/>
        </authorList>
    </citation>
    <scope>NUCLEOTIDE SEQUENCE [LARGE SCALE GENOMIC DNA]</scope>
    <source>
        <strain evidence="4">JCM 16924</strain>
    </source>
</reference>
<feature type="chain" id="PRO_5046808068" description="Periplasmic binding protein domain-containing protein" evidence="1">
    <location>
        <begin position="29"/>
        <end position="381"/>
    </location>
</feature>